<feature type="signal peptide" evidence="2">
    <location>
        <begin position="1"/>
        <end position="21"/>
    </location>
</feature>
<dbReference type="AlphaFoldDB" id="A0A927BB18"/>
<name>A0A927BB18_9BACT</name>
<accession>A0A927BB18</accession>
<dbReference type="GO" id="GO:0016798">
    <property type="term" value="F:hydrolase activity, acting on glycosyl bonds"/>
    <property type="evidence" value="ECO:0007669"/>
    <property type="project" value="InterPro"/>
</dbReference>
<evidence type="ECO:0000259" key="3">
    <source>
        <dbReference type="Pfam" id="PF02018"/>
    </source>
</evidence>
<keyword evidence="1" id="KW-0378">Hydrolase</keyword>
<feature type="chain" id="PRO_5037439405" evidence="2">
    <location>
        <begin position="22"/>
        <end position="179"/>
    </location>
</feature>
<dbReference type="InterPro" id="IPR003305">
    <property type="entry name" value="CenC_carb-bd"/>
</dbReference>
<dbReference type="PROSITE" id="PS51257">
    <property type="entry name" value="PROKAR_LIPOPROTEIN"/>
    <property type="match status" value="1"/>
</dbReference>
<keyword evidence="5" id="KW-1185">Reference proteome</keyword>
<gene>
    <name evidence="4" type="ORF">IC235_03185</name>
</gene>
<dbReference type="EMBL" id="JACXAD010000003">
    <property type="protein sequence ID" value="MBD2766894.1"/>
    <property type="molecule type" value="Genomic_DNA"/>
</dbReference>
<dbReference type="RefSeq" id="WP_191003730.1">
    <property type="nucleotide sequence ID" value="NZ_JACXAD010000003.1"/>
</dbReference>
<reference evidence="4" key="1">
    <citation type="submission" date="2020-09" db="EMBL/GenBank/DDBJ databases">
        <authorList>
            <person name="Kim M.K."/>
        </authorList>
    </citation>
    <scope>NUCLEOTIDE SEQUENCE</scope>
    <source>
        <strain evidence="4">BT664</strain>
    </source>
</reference>
<proteinExistence type="predicted"/>
<dbReference type="Pfam" id="PF02018">
    <property type="entry name" value="CBM_4_9"/>
    <property type="match status" value="1"/>
</dbReference>
<evidence type="ECO:0000256" key="1">
    <source>
        <dbReference type="ARBA" id="ARBA00022801"/>
    </source>
</evidence>
<evidence type="ECO:0000256" key="2">
    <source>
        <dbReference type="SAM" id="SignalP"/>
    </source>
</evidence>
<sequence length="179" mass="20099">MPKTLLPFFVFLLAACSGPGADPNEANLLASNNFESVDGWTSGMPVPSLTKEKAHSGRYSVIVDPKVEFSLGYTNFLRALSASALKKVKVQAWILVPNRNAAANIVLQIVDSADLQRKPYFWQALDVMQQVKKDNQWVEVAQEFTLPANTAPTHMLSTYLWRRGDQRVYMDDLRILKVE</sequence>
<comment type="caution">
    <text evidence="4">The sequence shown here is derived from an EMBL/GenBank/DDBJ whole genome shotgun (WGS) entry which is preliminary data.</text>
</comment>
<evidence type="ECO:0000313" key="5">
    <source>
        <dbReference type="Proteomes" id="UP000612233"/>
    </source>
</evidence>
<dbReference type="InterPro" id="IPR008979">
    <property type="entry name" value="Galactose-bd-like_sf"/>
</dbReference>
<keyword evidence="2" id="KW-0732">Signal</keyword>
<protein>
    <submittedName>
        <fullName evidence="4">Carbohydrate binding domain-containing protein</fullName>
    </submittedName>
</protein>
<dbReference type="Proteomes" id="UP000612233">
    <property type="component" value="Unassembled WGS sequence"/>
</dbReference>
<organism evidence="4 5">
    <name type="scientific">Hymenobacter montanus</name>
    <dbReference type="NCBI Taxonomy" id="2771359"/>
    <lineage>
        <taxon>Bacteria</taxon>
        <taxon>Pseudomonadati</taxon>
        <taxon>Bacteroidota</taxon>
        <taxon>Cytophagia</taxon>
        <taxon>Cytophagales</taxon>
        <taxon>Hymenobacteraceae</taxon>
        <taxon>Hymenobacter</taxon>
    </lineage>
</organism>
<dbReference type="SUPFAM" id="SSF49785">
    <property type="entry name" value="Galactose-binding domain-like"/>
    <property type="match status" value="1"/>
</dbReference>
<dbReference type="Gene3D" id="2.60.120.260">
    <property type="entry name" value="Galactose-binding domain-like"/>
    <property type="match status" value="1"/>
</dbReference>
<feature type="domain" description="CBM-cenC" evidence="3">
    <location>
        <begin position="26"/>
        <end position="154"/>
    </location>
</feature>
<evidence type="ECO:0000313" key="4">
    <source>
        <dbReference type="EMBL" id="MBD2766894.1"/>
    </source>
</evidence>